<protein>
    <submittedName>
        <fullName evidence="9">Cytochrome c oxidase subunit 3</fullName>
    </submittedName>
</protein>
<dbReference type="GO" id="GO:0019646">
    <property type="term" value="P:aerobic electron transport chain"/>
    <property type="evidence" value="ECO:0007669"/>
    <property type="project" value="InterPro"/>
</dbReference>
<keyword evidence="3 6" id="KW-0812">Transmembrane</keyword>
<dbReference type="EMBL" id="FNEM01000009">
    <property type="protein sequence ID" value="SDJ52302.1"/>
    <property type="molecule type" value="Genomic_DNA"/>
</dbReference>
<dbReference type="InterPro" id="IPR000298">
    <property type="entry name" value="Cyt_c_oxidase-like_su3"/>
</dbReference>
<dbReference type="PROSITE" id="PS50253">
    <property type="entry name" value="COX3"/>
    <property type="match status" value="1"/>
</dbReference>
<reference evidence="10" key="1">
    <citation type="submission" date="2016-10" db="EMBL/GenBank/DDBJ databases">
        <authorList>
            <person name="Varghese N."/>
            <person name="Submissions S."/>
        </authorList>
    </citation>
    <scope>NUCLEOTIDE SEQUENCE [LARGE SCALE GENOMIC DNA]</scope>
    <source>
        <strain evidence="10">DSM 23317</strain>
    </source>
</reference>
<comment type="similarity">
    <text evidence="2 6">Belongs to the cytochrome c oxidase subunit 3 family.</text>
</comment>
<dbReference type="PANTHER" id="PTHR11403">
    <property type="entry name" value="CYTOCHROME C OXIDASE SUBUNIT III"/>
    <property type="match status" value="1"/>
</dbReference>
<feature type="transmembrane region" description="Helical" evidence="7">
    <location>
        <begin position="142"/>
        <end position="164"/>
    </location>
</feature>
<feature type="domain" description="Heme-copper oxidase subunit III family profile" evidence="8">
    <location>
        <begin position="30"/>
        <end position="204"/>
    </location>
</feature>
<evidence type="ECO:0000259" key="8">
    <source>
        <dbReference type="PROSITE" id="PS50253"/>
    </source>
</evidence>
<gene>
    <name evidence="9" type="ORF">SAMN04488540_10966</name>
</gene>
<comment type="subcellular location">
    <subcellularLocation>
        <location evidence="6">Cell membrane</location>
        <topology evidence="6">Multi-pass membrane protein</topology>
    </subcellularLocation>
    <subcellularLocation>
        <location evidence="1">Membrane</location>
        <topology evidence="1">Multi-pass membrane protein</topology>
    </subcellularLocation>
</comment>
<keyword evidence="4 7" id="KW-1133">Transmembrane helix</keyword>
<evidence type="ECO:0000256" key="6">
    <source>
        <dbReference type="RuleBase" id="RU003376"/>
    </source>
</evidence>
<proteinExistence type="inferred from homology"/>
<feature type="transmembrane region" description="Helical" evidence="7">
    <location>
        <begin position="104"/>
        <end position="122"/>
    </location>
</feature>
<dbReference type="AlphaFoldDB" id="A0A1G8UEX3"/>
<name>A0A1G8UEX3_9GAMM</name>
<evidence type="ECO:0000313" key="10">
    <source>
        <dbReference type="Proteomes" id="UP000199527"/>
    </source>
</evidence>
<evidence type="ECO:0000256" key="7">
    <source>
        <dbReference type="SAM" id="Phobius"/>
    </source>
</evidence>
<dbReference type="OrthoDB" id="9808200at2"/>
<dbReference type="GO" id="GO:0005886">
    <property type="term" value="C:plasma membrane"/>
    <property type="evidence" value="ECO:0007669"/>
    <property type="project" value="UniProtKB-SubCell"/>
</dbReference>
<evidence type="ECO:0000256" key="5">
    <source>
        <dbReference type="ARBA" id="ARBA00023136"/>
    </source>
</evidence>
<dbReference type="PANTHER" id="PTHR11403:SF10">
    <property type="entry name" value="CYTOCHROME C OXIDASE"/>
    <property type="match status" value="1"/>
</dbReference>
<dbReference type="RefSeq" id="WP_090365447.1">
    <property type="nucleotide sequence ID" value="NZ_FNEM01000009.1"/>
</dbReference>
<evidence type="ECO:0000313" key="9">
    <source>
        <dbReference type="EMBL" id="SDJ52302.1"/>
    </source>
</evidence>
<evidence type="ECO:0000256" key="2">
    <source>
        <dbReference type="ARBA" id="ARBA00010581"/>
    </source>
</evidence>
<evidence type="ECO:0000256" key="3">
    <source>
        <dbReference type="ARBA" id="ARBA00022692"/>
    </source>
</evidence>
<sequence length="218" mass="24506">MKPFQVLATKPWEQGGQVLPTIRRSSAGSVGLWVTLVVITSLFFLFMLSSVMRSQSPDWQSLTEQPWQPLFDLKPLWINTLVLLASSMTMQLAYLKKHQNEGRWALMVALVLALGFMGGQWSVWQSFAEAGFGLTSGPSAGFYYLLTGLHAVHLLAALLVVVWLLPQLWQNHRGQGQLRLLTRYWHYLFGLWCVLFALVSQPPGRYETLAALCGIAVN</sequence>
<dbReference type="Pfam" id="PF00510">
    <property type="entry name" value="COX3"/>
    <property type="match status" value="1"/>
</dbReference>
<feature type="transmembrane region" description="Helical" evidence="7">
    <location>
        <begin position="184"/>
        <end position="200"/>
    </location>
</feature>
<feature type="transmembrane region" description="Helical" evidence="7">
    <location>
        <begin position="30"/>
        <end position="52"/>
    </location>
</feature>
<evidence type="ECO:0000256" key="1">
    <source>
        <dbReference type="ARBA" id="ARBA00004141"/>
    </source>
</evidence>
<dbReference type="InterPro" id="IPR013833">
    <property type="entry name" value="Cyt_c_oxidase_su3_a-hlx"/>
</dbReference>
<dbReference type="InterPro" id="IPR035973">
    <property type="entry name" value="Cyt_c_oxidase_su3-like_sf"/>
</dbReference>
<organism evidence="9 10">
    <name type="scientific">Ferrimonas sediminum</name>
    <dbReference type="NCBI Taxonomy" id="718193"/>
    <lineage>
        <taxon>Bacteria</taxon>
        <taxon>Pseudomonadati</taxon>
        <taxon>Pseudomonadota</taxon>
        <taxon>Gammaproteobacteria</taxon>
        <taxon>Alteromonadales</taxon>
        <taxon>Ferrimonadaceae</taxon>
        <taxon>Ferrimonas</taxon>
    </lineage>
</organism>
<dbReference type="InterPro" id="IPR024791">
    <property type="entry name" value="Cyt_c/ubiquinol_Oxase_su3"/>
</dbReference>
<dbReference type="Gene3D" id="1.20.120.80">
    <property type="entry name" value="Cytochrome c oxidase, subunit III, four-helix bundle"/>
    <property type="match status" value="1"/>
</dbReference>
<keyword evidence="10" id="KW-1185">Reference proteome</keyword>
<feature type="transmembrane region" description="Helical" evidence="7">
    <location>
        <begin position="76"/>
        <end position="95"/>
    </location>
</feature>
<accession>A0A1G8UEX3</accession>
<evidence type="ECO:0000256" key="4">
    <source>
        <dbReference type="ARBA" id="ARBA00022989"/>
    </source>
</evidence>
<dbReference type="GO" id="GO:0004129">
    <property type="term" value="F:cytochrome-c oxidase activity"/>
    <property type="evidence" value="ECO:0007669"/>
    <property type="project" value="InterPro"/>
</dbReference>
<keyword evidence="5 7" id="KW-0472">Membrane</keyword>
<dbReference type="Proteomes" id="UP000199527">
    <property type="component" value="Unassembled WGS sequence"/>
</dbReference>
<dbReference type="SUPFAM" id="SSF81452">
    <property type="entry name" value="Cytochrome c oxidase subunit III-like"/>
    <property type="match status" value="1"/>
</dbReference>